<name>A0ABP8L0A1_9MICO</name>
<keyword evidence="1" id="KW-0812">Transmembrane</keyword>
<accession>A0ABP8L0A1</accession>
<dbReference type="RefSeq" id="WP_345215499.1">
    <property type="nucleotide sequence ID" value="NZ_BAABGN010000003.1"/>
</dbReference>
<evidence type="ECO:0008006" key="4">
    <source>
        <dbReference type="Google" id="ProtNLM"/>
    </source>
</evidence>
<comment type="caution">
    <text evidence="2">The sequence shown here is derived from an EMBL/GenBank/DDBJ whole genome shotgun (WGS) entry which is preliminary data.</text>
</comment>
<evidence type="ECO:0000313" key="3">
    <source>
        <dbReference type="Proteomes" id="UP001500622"/>
    </source>
</evidence>
<feature type="transmembrane region" description="Helical" evidence="1">
    <location>
        <begin position="56"/>
        <end position="76"/>
    </location>
</feature>
<organism evidence="2 3">
    <name type="scientific">Georgenia halophila</name>
    <dbReference type="NCBI Taxonomy" id="620889"/>
    <lineage>
        <taxon>Bacteria</taxon>
        <taxon>Bacillati</taxon>
        <taxon>Actinomycetota</taxon>
        <taxon>Actinomycetes</taxon>
        <taxon>Micrococcales</taxon>
        <taxon>Bogoriellaceae</taxon>
        <taxon>Georgenia</taxon>
    </lineage>
</organism>
<feature type="transmembrane region" description="Helical" evidence="1">
    <location>
        <begin position="27"/>
        <end position="44"/>
    </location>
</feature>
<dbReference type="EMBL" id="BAABGN010000003">
    <property type="protein sequence ID" value="GAA4419817.1"/>
    <property type="molecule type" value="Genomic_DNA"/>
</dbReference>
<reference evidence="3" key="1">
    <citation type="journal article" date="2019" name="Int. J. Syst. Evol. Microbiol.">
        <title>The Global Catalogue of Microorganisms (GCM) 10K type strain sequencing project: providing services to taxonomists for standard genome sequencing and annotation.</title>
        <authorList>
            <consortium name="The Broad Institute Genomics Platform"/>
            <consortium name="The Broad Institute Genome Sequencing Center for Infectious Disease"/>
            <person name="Wu L."/>
            <person name="Ma J."/>
        </authorList>
    </citation>
    <scope>NUCLEOTIDE SEQUENCE [LARGE SCALE GENOMIC DNA]</scope>
    <source>
        <strain evidence="3">JCM 17810</strain>
    </source>
</reference>
<keyword evidence="1" id="KW-0472">Membrane</keyword>
<dbReference type="Proteomes" id="UP001500622">
    <property type="component" value="Unassembled WGS sequence"/>
</dbReference>
<keyword evidence="1" id="KW-1133">Transmembrane helix</keyword>
<proteinExistence type="predicted"/>
<sequence length="184" mass="19830">MTPDDPAHRTDEPYQSVHAHPLRGQDLVLVAGVLVFTCAVGVLVSIGNDRLWGDLVFYAAFVLVGFILARITYAILGNRRMRATAVVVTLDGNTLSAESPFGPPEFREVDLTRVTSVDRDVDGMDEVFVLADGKRAARVPLRATVDPAVLEAVDGAVARASQVSEGARRLHAQAHERSVDADGR</sequence>
<gene>
    <name evidence="2" type="ORF">GCM10023169_10860</name>
</gene>
<evidence type="ECO:0000256" key="1">
    <source>
        <dbReference type="SAM" id="Phobius"/>
    </source>
</evidence>
<protein>
    <recommendedName>
        <fullName evidence="4">PH domain-containing protein</fullName>
    </recommendedName>
</protein>
<keyword evidence="3" id="KW-1185">Reference proteome</keyword>
<evidence type="ECO:0000313" key="2">
    <source>
        <dbReference type="EMBL" id="GAA4419817.1"/>
    </source>
</evidence>